<sequence length="198" mass="21272">MANATQERLWRYATLAQSASAATVGSVLIVHLAAPVVAALVPGPGGVDLANQTMLLGREYYQQALLEPIVVWGAMGMHVGASAIRRWLRPTKRTSWHAFAGLALIPVVAWHVCLNRLVPMTSRAPIAHLSPSELDMAHVGAGLQTFPIVTWSFYTWLCVAGAVHMVGGLPKLRRRYARTRSAMQAGLALAGGAMQRTA</sequence>
<keyword evidence="4" id="KW-1185">Reference proteome</keyword>
<dbReference type="PANTHER" id="PTHR38409">
    <property type="entry name" value="MDM10-COMPLEMENTING PROTEIN 1"/>
    <property type="match status" value="1"/>
</dbReference>
<protein>
    <recommendedName>
        <fullName evidence="2">Mitochondrial adapter protein MCP1 transmembrane domain-containing protein</fullName>
    </recommendedName>
</protein>
<evidence type="ECO:0000313" key="3">
    <source>
        <dbReference type="EMBL" id="WFD17743.1"/>
    </source>
</evidence>
<evidence type="ECO:0000256" key="1">
    <source>
        <dbReference type="SAM" id="Phobius"/>
    </source>
</evidence>
<dbReference type="Pfam" id="PF07950">
    <property type="entry name" value="MCP1_TM"/>
    <property type="match status" value="1"/>
</dbReference>
<evidence type="ECO:0000313" key="4">
    <source>
        <dbReference type="Proteomes" id="UP001217582"/>
    </source>
</evidence>
<keyword evidence="1" id="KW-0812">Transmembrane</keyword>
<proteinExistence type="predicted"/>
<feature type="transmembrane region" description="Helical" evidence="1">
    <location>
        <begin position="153"/>
        <end position="172"/>
    </location>
</feature>
<name>A0AAJ5Z3M0_9BASI</name>
<gene>
    <name evidence="3" type="ORF">MARU1_003806</name>
</gene>
<keyword evidence="1" id="KW-0472">Membrane</keyword>
<organism evidence="3 4">
    <name type="scientific">Malassezia arunalokei</name>
    <dbReference type="NCBI Taxonomy" id="1514897"/>
    <lineage>
        <taxon>Eukaryota</taxon>
        <taxon>Fungi</taxon>
        <taxon>Dikarya</taxon>
        <taxon>Basidiomycota</taxon>
        <taxon>Ustilaginomycotina</taxon>
        <taxon>Malasseziomycetes</taxon>
        <taxon>Malasseziales</taxon>
        <taxon>Malasseziaceae</taxon>
        <taxon>Malassezia</taxon>
    </lineage>
</organism>
<feature type="domain" description="Mitochondrial adapter protein MCP1 transmembrane" evidence="2">
    <location>
        <begin position="106"/>
        <end position="191"/>
    </location>
</feature>
<dbReference type="InterPro" id="IPR039960">
    <property type="entry name" value="MCP1"/>
</dbReference>
<dbReference type="GO" id="GO:0055088">
    <property type="term" value="P:lipid homeostasis"/>
    <property type="evidence" value="ECO:0007669"/>
    <property type="project" value="InterPro"/>
</dbReference>
<dbReference type="PANTHER" id="PTHR38409:SF1">
    <property type="entry name" value="MITOCHONDRIAL ADAPTER PROTEIN MCP1"/>
    <property type="match status" value="1"/>
</dbReference>
<dbReference type="InterPro" id="IPR012472">
    <property type="entry name" value="MCP1_TM"/>
</dbReference>
<dbReference type="EMBL" id="CP119924">
    <property type="protein sequence ID" value="WFD17743.1"/>
    <property type="molecule type" value="Genomic_DNA"/>
</dbReference>
<dbReference type="Proteomes" id="UP001217582">
    <property type="component" value="Chromosome 9"/>
</dbReference>
<keyword evidence="1" id="KW-1133">Transmembrane helix</keyword>
<accession>A0AAJ5Z3M0</accession>
<dbReference type="AlphaFoldDB" id="A0AAJ5Z3M0"/>
<evidence type="ECO:0000259" key="2">
    <source>
        <dbReference type="Pfam" id="PF07950"/>
    </source>
</evidence>
<feature type="transmembrane region" description="Helical" evidence="1">
    <location>
        <begin position="61"/>
        <end position="84"/>
    </location>
</feature>
<reference evidence="3 4" key="1">
    <citation type="submission" date="2023-03" db="EMBL/GenBank/DDBJ databases">
        <title>Mating type loci evolution in Malassezia.</title>
        <authorList>
            <person name="Coelho M.A."/>
        </authorList>
    </citation>
    <scope>NUCLEOTIDE SEQUENCE [LARGE SCALE GENOMIC DNA]</scope>
    <source>
        <strain evidence="3 4">CBS 13387</strain>
    </source>
</reference>
<feature type="transmembrane region" description="Helical" evidence="1">
    <location>
        <begin position="21"/>
        <end position="41"/>
    </location>
</feature>
<feature type="transmembrane region" description="Helical" evidence="1">
    <location>
        <begin position="96"/>
        <end position="118"/>
    </location>
</feature>